<evidence type="ECO:0000259" key="2">
    <source>
        <dbReference type="Pfam" id="PF00016"/>
    </source>
</evidence>
<dbReference type="PANTHER" id="PTHR42704">
    <property type="entry name" value="RIBULOSE BISPHOSPHATE CARBOXYLASE"/>
    <property type="match status" value="1"/>
</dbReference>
<dbReference type="GO" id="GO:0016984">
    <property type="term" value="F:ribulose-bisphosphate carboxylase activity"/>
    <property type="evidence" value="ECO:0007669"/>
    <property type="project" value="InterPro"/>
</dbReference>
<dbReference type="CDD" id="cd08205">
    <property type="entry name" value="RuBisCO_IV_RLP"/>
    <property type="match status" value="1"/>
</dbReference>
<evidence type="ECO:0000313" key="5">
    <source>
        <dbReference type="Proteomes" id="UP000184251"/>
    </source>
</evidence>
<dbReference type="InterPro" id="IPR036376">
    <property type="entry name" value="RuBisCO_lsu_C_sf"/>
</dbReference>
<reference evidence="4 5" key="1">
    <citation type="submission" date="2016-11" db="EMBL/GenBank/DDBJ databases">
        <authorList>
            <person name="Jaros S."/>
            <person name="Januszkiewicz K."/>
            <person name="Wedrychowicz H."/>
        </authorList>
    </citation>
    <scope>NUCLEOTIDE SEQUENCE [LARGE SCALE GENOMIC DNA]</scope>
    <source>
        <strain evidence="4 5">DSM 14828</strain>
    </source>
</reference>
<feature type="domain" description="Ribulose bisphosphate carboxylase large subunit C-terminal" evidence="2">
    <location>
        <begin position="142"/>
        <end position="423"/>
    </location>
</feature>
<dbReference type="Gene3D" id="3.30.70.150">
    <property type="entry name" value="RuBisCO large subunit, N-terminal domain"/>
    <property type="match status" value="1"/>
</dbReference>
<dbReference type="OrthoDB" id="9770811at2"/>
<sequence>MYYDPIMFTCMEGLDLEEHMIATYYMRAEMPVEVVKFAQAIAAEQATGTWLNVPFETPEVRKKHAAKVMGIYEVPAYDRELPKDLQYRDFIIKIAFPSINIGNNFPMIFTTLIGNISAGRIKLVDIEFSQKYLKNFSGPKFGIEGLRKYLDIKERPLTLAMIKPDVGWTPEQGGIMAYDAFKGGIDIVKDDELVVGDSDFCPLEGRVKKIMDAAKRAEEETGEKKMYTPNITDDIIRLKDNAYRALDAGANALMINTYVVGFSAFRMIAEDPNINVPILSHPDYAAAQSYAPDTGVAIYLLWGKLVRMAGADLAVTTNYHGKIPVMKDRYIQSCIALTMPFGNIKPCFPAPGGGVYPGIIPETIEEIGKNVILAAGGAVHGHPLGGVAGGKAMRQAIDAVMEGISLRDYAKDKPELEAAIKAWGISNEKEDLFDMKK</sequence>
<dbReference type="InterPro" id="IPR017443">
    <property type="entry name" value="RuBisCO_lsu_fd_N"/>
</dbReference>
<dbReference type="SFLD" id="SFLDS00014">
    <property type="entry name" value="RuBisCO"/>
    <property type="match status" value="1"/>
</dbReference>
<gene>
    <name evidence="4" type="ORF">SAMN02746064_01044</name>
</gene>
<proteinExistence type="inferred from homology"/>
<organism evidence="4 5">
    <name type="scientific">Alkalibacter saccharofermentans DSM 14828</name>
    <dbReference type="NCBI Taxonomy" id="1120975"/>
    <lineage>
        <taxon>Bacteria</taxon>
        <taxon>Bacillati</taxon>
        <taxon>Bacillota</taxon>
        <taxon>Clostridia</taxon>
        <taxon>Eubacteriales</taxon>
        <taxon>Eubacteriaceae</taxon>
        <taxon>Alkalibacter</taxon>
    </lineage>
</organism>
<dbReference type="EMBL" id="FQTU01000005">
    <property type="protein sequence ID" value="SHE70086.1"/>
    <property type="molecule type" value="Genomic_DNA"/>
</dbReference>
<dbReference type="GO" id="GO:0015977">
    <property type="term" value="P:carbon fixation"/>
    <property type="evidence" value="ECO:0007669"/>
    <property type="project" value="InterPro"/>
</dbReference>
<dbReference type="AlphaFoldDB" id="A0A1M4VLW8"/>
<dbReference type="GO" id="GO:0000287">
    <property type="term" value="F:magnesium ion binding"/>
    <property type="evidence" value="ECO:0007669"/>
    <property type="project" value="InterPro"/>
</dbReference>
<dbReference type="Gene3D" id="3.20.20.110">
    <property type="entry name" value="Ribulose bisphosphate carboxylase, large subunit, C-terminal domain"/>
    <property type="match status" value="1"/>
</dbReference>
<dbReference type="SUPFAM" id="SSF51649">
    <property type="entry name" value="RuBisCo, C-terminal domain"/>
    <property type="match status" value="1"/>
</dbReference>
<dbReference type="Proteomes" id="UP000184251">
    <property type="component" value="Unassembled WGS sequence"/>
</dbReference>
<name>A0A1M4VLW8_9FIRM</name>
<feature type="domain" description="Ribulose bisphosphate carboxylase large subunit ferrodoxin-like N-terminal" evidence="3">
    <location>
        <begin position="17"/>
        <end position="129"/>
    </location>
</feature>
<evidence type="ECO:0000313" key="4">
    <source>
        <dbReference type="EMBL" id="SHE70086.1"/>
    </source>
</evidence>
<dbReference type="SUPFAM" id="SSF54966">
    <property type="entry name" value="RuBisCO, large subunit, small (N-terminal) domain"/>
    <property type="match status" value="1"/>
</dbReference>
<dbReference type="Pfam" id="PF00016">
    <property type="entry name" value="RuBisCO_large"/>
    <property type="match status" value="1"/>
</dbReference>
<dbReference type="InterPro" id="IPR033966">
    <property type="entry name" value="RuBisCO"/>
</dbReference>
<dbReference type="Pfam" id="PF02788">
    <property type="entry name" value="RuBisCO_large_N"/>
    <property type="match status" value="1"/>
</dbReference>
<dbReference type="STRING" id="1120975.SAMN02746064_01044"/>
<dbReference type="InterPro" id="IPR000685">
    <property type="entry name" value="RuBisCO_lsu_C"/>
</dbReference>
<comment type="similarity">
    <text evidence="1">Belongs to the RuBisCO large chain family.</text>
</comment>
<evidence type="ECO:0000259" key="3">
    <source>
        <dbReference type="Pfam" id="PF02788"/>
    </source>
</evidence>
<dbReference type="InterPro" id="IPR036422">
    <property type="entry name" value="RuBisCO_lsu_N_sf"/>
</dbReference>
<dbReference type="RefSeq" id="WP_073270026.1">
    <property type="nucleotide sequence ID" value="NZ_FQTU01000005.1"/>
</dbReference>
<evidence type="ECO:0000256" key="1">
    <source>
        <dbReference type="RuleBase" id="RU003834"/>
    </source>
</evidence>
<protein>
    <submittedName>
        <fullName evidence="4">2,3-diketo-5-methylthiopentyl-1-phosphate enolase</fullName>
    </submittedName>
</protein>
<accession>A0A1M4VLW8</accession>
<keyword evidence="5" id="KW-1185">Reference proteome</keyword>
<dbReference type="PANTHER" id="PTHR42704:SF17">
    <property type="entry name" value="RIBULOSE BISPHOSPHATE CARBOXYLASE LARGE CHAIN"/>
    <property type="match status" value="1"/>
</dbReference>
<dbReference type="SFLD" id="SFLDG00301">
    <property type="entry name" value="RuBisCO-like_proteins"/>
    <property type="match status" value="1"/>
</dbReference>